<evidence type="ECO:0000313" key="1">
    <source>
        <dbReference type="EMBL" id="RRT84918.1"/>
    </source>
</evidence>
<evidence type="ECO:0000313" key="2">
    <source>
        <dbReference type="Proteomes" id="UP000287651"/>
    </source>
</evidence>
<dbReference type="PANTHER" id="PTHR48050:SF11">
    <property type="entry name" value="GLYCOSYLTRANSFERASE"/>
    <property type="match status" value="1"/>
</dbReference>
<accession>A0A427B8Y3</accession>
<reference evidence="1 2" key="1">
    <citation type="journal article" date="2014" name="Agronomy (Basel)">
        <title>A Draft Genome Sequence for Ensete ventricosum, the Drought-Tolerant Tree Against Hunger.</title>
        <authorList>
            <person name="Harrison J."/>
            <person name="Moore K.A."/>
            <person name="Paszkiewicz K."/>
            <person name="Jones T."/>
            <person name="Grant M."/>
            <person name="Ambacheew D."/>
            <person name="Muzemil S."/>
            <person name="Studholme D.J."/>
        </authorList>
    </citation>
    <scope>NUCLEOTIDE SEQUENCE [LARGE SCALE GENOMIC DNA]</scope>
</reference>
<gene>
    <name evidence="1" type="ORF">B296_00012794</name>
</gene>
<dbReference type="AlphaFoldDB" id="A0A427B8Y3"/>
<comment type="caution">
    <text evidence="1">The sequence shown here is derived from an EMBL/GenBank/DDBJ whole genome shotgun (WGS) entry which is preliminary data.</text>
</comment>
<proteinExistence type="predicted"/>
<dbReference type="InterPro" id="IPR050426">
    <property type="entry name" value="Glycosyltransferase_28"/>
</dbReference>
<dbReference type="SUPFAM" id="SSF53756">
    <property type="entry name" value="UDP-Glycosyltransferase/glycogen phosphorylase"/>
    <property type="match status" value="1"/>
</dbReference>
<dbReference type="Proteomes" id="UP000287651">
    <property type="component" value="Unassembled WGS sequence"/>
</dbReference>
<sequence length="186" mass="20468">MSASPNGSVTGMGELCTIHADIQQFLMKSSNPQLPLFIGLSSIGRFILFSSGYEPLDAAIQSIACESSNRANPPPSNRHGTLLFIRYLIAGYSLNVQLQFITEAGKDLNILCPFILDQFYWAERLHWMGVAPEPLRSWHLFPDNDDATSISQAAECLARAIKLSLSPEVKAQASKVADRISSEVRK</sequence>
<organism evidence="1 2">
    <name type="scientific">Ensete ventricosum</name>
    <name type="common">Abyssinian banana</name>
    <name type="synonym">Musa ensete</name>
    <dbReference type="NCBI Taxonomy" id="4639"/>
    <lineage>
        <taxon>Eukaryota</taxon>
        <taxon>Viridiplantae</taxon>
        <taxon>Streptophyta</taxon>
        <taxon>Embryophyta</taxon>
        <taxon>Tracheophyta</taxon>
        <taxon>Spermatophyta</taxon>
        <taxon>Magnoliopsida</taxon>
        <taxon>Liliopsida</taxon>
        <taxon>Zingiberales</taxon>
        <taxon>Musaceae</taxon>
        <taxon>Ensete</taxon>
    </lineage>
</organism>
<protein>
    <submittedName>
        <fullName evidence="1">Uncharacterized protein</fullName>
    </submittedName>
</protein>
<dbReference type="PANTHER" id="PTHR48050">
    <property type="entry name" value="STEROL 3-BETA-GLUCOSYLTRANSFERASE"/>
    <property type="match status" value="1"/>
</dbReference>
<name>A0A427B8Y3_ENSVE</name>
<dbReference type="Gene3D" id="3.40.50.2000">
    <property type="entry name" value="Glycogen Phosphorylase B"/>
    <property type="match status" value="1"/>
</dbReference>
<dbReference type="EMBL" id="AMZH03000210">
    <property type="protein sequence ID" value="RRT84918.1"/>
    <property type="molecule type" value="Genomic_DNA"/>
</dbReference>